<reference evidence="9 10" key="1">
    <citation type="submission" date="2016-11" db="EMBL/GenBank/DDBJ databases">
        <title>Draft Genome Assembly of Colletotrichum chlorophyti a pathogen of herbaceous plants.</title>
        <authorList>
            <person name="Gan P."/>
            <person name="Narusaka M."/>
            <person name="Tsushima A."/>
            <person name="Narusaka Y."/>
            <person name="Takano Y."/>
            <person name="Shirasu K."/>
        </authorList>
    </citation>
    <scope>NUCLEOTIDE SEQUENCE [LARGE SCALE GENOMIC DNA]</scope>
    <source>
        <strain evidence="9 10">NTL11</strain>
    </source>
</reference>
<feature type="transmembrane region" description="Helical" evidence="7">
    <location>
        <begin position="268"/>
        <end position="287"/>
    </location>
</feature>
<feature type="region of interest" description="Disordered" evidence="6">
    <location>
        <begin position="401"/>
        <end position="421"/>
    </location>
</feature>
<evidence type="ECO:0000256" key="5">
    <source>
        <dbReference type="ARBA" id="ARBA00023242"/>
    </source>
</evidence>
<dbReference type="InterPro" id="IPR042321">
    <property type="entry name" value="Ima1"/>
</dbReference>
<dbReference type="GO" id="GO:0071765">
    <property type="term" value="P:nuclear inner membrane organization"/>
    <property type="evidence" value="ECO:0007669"/>
    <property type="project" value="InterPro"/>
</dbReference>
<dbReference type="GO" id="GO:0044732">
    <property type="term" value="C:mitotic spindle pole body"/>
    <property type="evidence" value="ECO:0007669"/>
    <property type="project" value="TreeGrafter"/>
</dbReference>
<organism evidence="9 10">
    <name type="scientific">Colletotrichum chlorophyti</name>
    <dbReference type="NCBI Taxonomy" id="708187"/>
    <lineage>
        <taxon>Eukaryota</taxon>
        <taxon>Fungi</taxon>
        <taxon>Dikarya</taxon>
        <taxon>Ascomycota</taxon>
        <taxon>Pezizomycotina</taxon>
        <taxon>Sordariomycetes</taxon>
        <taxon>Hypocreomycetidae</taxon>
        <taxon>Glomerellales</taxon>
        <taxon>Glomerellaceae</taxon>
        <taxon>Colletotrichum</taxon>
    </lineage>
</organism>
<feature type="compositionally biased region" description="Low complexity" evidence="6">
    <location>
        <begin position="406"/>
        <end position="421"/>
    </location>
</feature>
<sequence length="697" mass="77413">MANLRSRRYLTCFYCGKRSSIRYDGSISDFLCLHCDATNYLDERGEITDPPVAKTTSAPPKTTYAIPRSQSPDFTSSSKSIFCSTCQKNQHLFTSSLAQYLPEDPDHPEYAELEKNMYKFRRRLEQRYPQICAECEPKVQARLDQAGYTARTDHLRRMMDRSRENRTAPKQRTMLDFAAAIGKWLWLGGIVCQYLWHVASVAAVLSAPNEGPLRDPDAESTWPQRISLTVMTLLPGPERLASWSIWANALSIWWNPKFVQVFRGFSRHILGLSQWYTFQGLIIFTRFVAMRMSEMKGGRAAEGSAQLSLHGLLALLMMAIYNLAQRSVRVDMTPLFQTTTTTPISSPPRSRAQQREDDNKSMSNLLDDILAESTPNRAVSPSPTSTAFGTPALFQRDLQHRSSNLSMSSSAPQQQQQPIQYSEEMDWSPTQSRHRAFNDFGPPKAPNQVFGQPDSGPNSGPFWYRVPPAPITPAQRLRNGPRPLTKPIEKPPVFSTSRMKASKTDASEDEKDGATAVAFAQPRFFAPSESNANDPRSSLADLLNTSFSLSQDEPAEGEQEGETGNRNAETSTAGPGSRTAGLRNNRLVDIFTLAILLGAWLHATSASFPYSRDVMFGAMILSMAIAIHLTGDAIRDMRTEKTPSWASIINTSLGIGELAVTCHFALQIWGNRPPISSVQGASVIGALLAHEIWNAAC</sequence>
<feature type="region of interest" description="Disordered" evidence="6">
    <location>
        <begin position="338"/>
        <end position="360"/>
    </location>
</feature>
<dbReference type="AlphaFoldDB" id="A0A1Q8RSN0"/>
<keyword evidence="4 7" id="KW-0472">Membrane</keyword>
<feature type="compositionally biased region" description="Polar residues" evidence="6">
    <location>
        <begin position="562"/>
        <end position="574"/>
    </location>
</feature>
<feature type="transmembrane region" description="Helical" evidence="7">
    <location>
        <begin position="587"/>
        <end position="608"/>
    </location>
</feature>
<accession>A0A1Q8RSN0</accession>
<comment type="subcellular location">
    <subcellularLocation>
        <location evidence="1">Nucleus inner membrane</location>
        <topology evidence="1">Multi-pass membrane protein</topology>
    </subcellularLocation>
</comment>
<dbReference type="EMBL" id="MPGH01000101">
    <property type="protein sequence ID" value="OLN87321.1"/>
    <property type="molecule type" value="Genomic_DNA"/>
</dbReference>
<dbReference type="Proteomes" id="UP000186583">
    <property type="component" value="Unassembled WGS sequence"/>
</dbReference>
<evidence type="ECO:0000256" key="6">
    <source>
        <dbReference type="SAM" id="MobiDB-lite"/>
    </source>
</evidence>
<gene>
    <name evidence="9" type="ORF">CCHL11_03701</name>
</gene>
<dbReference type="InterPro" id="IPR018617">
    <property type="entry name" value="Ima1_N"/>
</dbReference>
<dbReference type="Pfam" id="PF09779">
    <property type="entry name" value="Ima1_N"/>
    <property type="match status" value="1"/>
</dbReference>
<dbReference type="STRING" id="708187.A0A1Q8RSN0"/>
<evidence type="ECO:0000256" key="1">
    <source>
        <dbReference type="ARBA" id="ARBA00004473"/>
    </source>
</evidence>
<proteinExistence type="predicted"/>
<dbReference type="PANTHER" id="PTHR28538">
    <property type="entry name" value="INTEGRAL INNER NUCLEAR MEMBRANE PROTEIN IMA1"/>
    <property type="match status" value="1"/>
</dbReference>
<name>A0A1Q8RSN0_9PEZI</name>
<dbReference type="GO" id="GO:0034992">
    <property type="term" value="C:microtubule organizing center attachment site"/>
    <property type="evidence" value="ECO:0007669"/>
    <property type="project" value="TreeGrafter"/>
</dbReference>
<protein>
    <submittedName>
        <fullName evidence="9">Integral inner nuclear membrane protein ima1</fullName>
    </submittedName>
</protein>
<feature type="region of interest" description="Disordered" evidence="6">
    <location>
        <begin position="46"/>
        <end position="72"/>
    </location>
</feature>
<feature type="transmembrane region" description="Helical" evidence="7">
    <location>
        <begin position="614"/>
        <end position="631"/>
    </location>
</feature>
<feature type="domain" description="Ima1 N-terminal" evidence="8">
    <location>
        <begin position="10"/>
        <end position="139"/>
    </location>
</feature>
<comment type="caution">
    <text evidence="9">The sequence shown here is derived from an EMBL/GenBank/DDBJ whole genome shotgun (WGS) entry which is preliminary data.</text>
</comment>
<evidence type="ECO:0000313" key="9">
    <source>
        <dbReference type="EMBL" id="OLN87321.1"/>
    </source>
</evidence>
<keyword evidence="10" id="KW-1185">Reference proteome</keyword>
<evidence type="ECO:0000313" key="10">
    <source>
        <dbReference type="Proteomes" id="UP000186583"/>
    </source>
</evidence>
<dbReference type="PANTHER" id="PTHR28538:SF1">
    <property type="entry name" value="INTEGRAL INNER NUCLEAR MEMBRANE PROTEIN IMA1"/>
    <property type="match status" value="1"/>
</dbReference>
<dbReference type="GO" id="GO:0034506">
    <property type="term" value="C:chromosome, centromeric core domain"/>
    <property type="evidence" value="ECO:0007669"/>
    <property type="project" value="TreeGrafter"/>
</dbReference>
<evidence type="ECO:0000256" key="4">
    <source>
        <dbReference type="ARBA" id="ARBA00023136"/>
    </source>
</evidence>
<keyword evidence="5" id="KW-0539">Nucleus</keyword>
<evidence type="ECO:0000256" key="2">
    <source>
        <dbReference type="ARBA" id="ARBA00022692"/>
    </source>
</evidence>
<keyword evidence="2 7" id="KW-0812">Transmembrane</keyword>
<feature type="region of interest" description="Disordered" evidence="6">
    <location>
        <begin position="470"/>
        <end position="513"/>
    </location>
</feature>
<feature type="compositionally biased region" description="Low complexity" evidence="6">
    <location>
        <begin position="338"/>
        <end position="351"/>
    </location>
</feature>
<dbReference type="OrthoDB" id="5966927at2759"/>
<feature type="transmembrane region" description="Helical" evidence="7">
    <location>
        <begin position="307"/>
        <end position="324"/>
    </location>
</feature>
<evidence type="ECO:0000259" key="8">
    <source>
        <dbReference type="Pfam" id="PF09779"/>
    </source>
</evidence>
<feature type="region of interest" description="Disordered" evidence="6">
    <location>
        <begin position="551"/>
        <end position="580"/>
    </location>
</feature>
<evidence type="ECO:0000256" key="3">
    <source>
        <dbReference type="ARBA" id="ARBA00022989"/>
    </source>
</evidence>
<dbReference type="GO" id="GO:0005637">
    <property type="term" value="C:nuclear inner membrane"/>
    <property type="evidence" value="ECO:0007669"/>
    <property type="project" value="UniProtKB-SubCell"/>
</dbReference>
<evidence type="ECO:0000256" key="7">
    <source>
        <dbReference type="SAM" id="Phobius"/>
    </source>
</evidence>
<keyword evidence="3 7" id="KW-1133">Transmembrane helix</keyword>